<evidence type="ECO:0000313" key="2">
    <source>
        <dbReference type="EMBL" id="KAG8550912.1"/>
    </source>
</evidence>
<gene>
    <name evidence="2" type="ORF">GDO81_028250</name>
</gene>
<protein>
    <submittedName>
        <fullName evidence="2">Uncharacterized protein</fullName>
    </submittedName>
</protein>
<sequence>MHFLRKIKPFNICSKIVKMFYDTTIASVIQYEVICSINGRNKTKRPKIPKRAQSTIEEPPSRFDTTWKNRGLRKSEAIVTNHP</sequence>
<dbReference type="Proteomes" id="UP000824782">
    <property type="component" value="Unassembled WGS sequence"/>
</dbReference>
<proteinExistence type="predicted"/>
<name>A0AAV6ZNY2_ENGPU</name>
<evidence type="ECO:0000313" key="3">
    <source>
        <dbReference type="Proteomes" id="UP000824782"/>
    </source>
</evidence>
<evidence type="ECO:0000256" key="1">
    <source>
        <dbReference type="SAM" id="MobiDB-lite"/>
    </source>
</evidence>
<organism evidence="2 3">
    <name type="scientific">Engystomops pustulosus</name>
    <name type="common">Tungara frog</name>
    <name type="synonym">Physalaemus pustulosus</name>
    <dbReference type="NCBI Taxonomy" id="76066"/>
    <lineage>
        <taxon>Eukaryota</taxon>
        <taxon>Metazoa</taxon>
        <taxon>Chordata</taxon>
        <taxon>Craniata</taxon>
        <taxon>Vertebrata</taxon>
        <taxon>Euteleostomi</taxon>
        <taxon>Amphibia</taxon>
        <taxon>Batrachia</taxon>
        <taxon>Anura</taxon>
        <taxon>Neobatrachia</taxon>
        <taxon>Hyloidea</taxon>
        <taxon>Leptodactylidae</taxon>
        <taxon>Leiuperinae</taxon>
        <taxon>Engystomops</taxon>
    </lineage>
</organism>
<keyword evidence="3" id="KW-1185">Reference proteome</keyword>
<dbReference type="AlphaFoldDB" id="A0AAV6ZNY2"/>
<dbReference type="EMBL" id="WNYA01000018">
    <property type="protein sequence ID" value="KAG8550912.1"/>
    <property type="molecule type" value="Genomic_DNA"/>
</dbReference>
<reference evidence="2" key="1">
    <citation type="thesis" date="2020" institute="ProQuest LLC" country="789 East Eisenhower Parkway, Ann Arbor, MI, USA">
        <title>Comparative Genomics and Chromosome Evolution.</title>
        <authorList>
            <person name="Mudd A.B."/>
        </authorList>
    </citation>
    <scope>NUCLEOTIDE SEQUENCE</scope>
    <source>
        <strain evidence="2">237g6f4</strain>
        <tissue evidence="2">Blood</tissue>
    </source>
</reference>
<comment type="caution">
    <text evidence="2">The sequence shown here is derived from an EMBL/GenBank/DDBJ whole genome shotgun (WGS) entry which is preliminary data.</text>
</comment>
<feature type="region of interest" description="Disordered" evidence="1">
    <location>
        <begin position="42"/>
        <end position="67"/>
    </location>
</feature>
<accession>A0AAV6ZNY2</accession>